<dbReference type="EMBL" id="CP000394">
    <property type="protein sequence ID" value="ASV62433.1"/>
    <property type="molecule type" value="Genomic_DNA"/>
</dbReference>
<sequence>MGHAVGGIEIFITEKIWFSGWVARQWDLPSDDSDQTLLIKHCHLSAKTLF</sequence>
<evidence type="ECO:0000313" key="1">
    <source>
        <dbReference type="EMBL" id="ASV62433.1"/>
    </source>
</evidence>
<evidence type="ECO:0000313" key="2">
    <source>
        <dbReference type="Proteomes" id="UP000001963"/>
    </source>
</evidence>
<dbReference type="Proteomes" id="UP000001963">
    <property type="component" value="Chromosome"/>
</dbReference>
<gene>
    <name evidence="1" type="ordered locus">GbCGDNIH1_7167</name>
</gene>
<dbReference type="KEGG" id="gbe:GbCGDNIH1_7167"/>
<dbReference type="AlphaFoldDB" id="A0A286M334"/>
<keyword evidence="2" id="KW-1185">Reference proteome</keyword>
<name>A0A286M334_GRABC</name>
<organism evidence="1 2">
    <name type="scientific">Granulibacter bethesdensis (strain ATCC BAA-1260 / CGDNIH1)</name>
    <dbReference type="NCBI Taxonomy" id="391165"/>
    <lineage>
        <taxon>Bacteria</taxon>
        <taxon>Pseudomonadati</taxon>
        <taxon>Pseudomonadota</taxon>
        <taxon>Alphaproteobacteria</taxon>
        <taxon>Acetobacterales</taxon>
        <taxon>Acetobacteraceae</taxon>
        <taxon>Granulibacter</taxon>
    </lineage>
</organism>
<accession>A0A286M334</accession>
<proteinExistence type="predicted"/>
<protein>
    <submittedName>
        <fullName evidence="1">Uncharacterized protein</fullName>
    </submittedName>
</protein>
<reference evidence="1 2" key="1">
    <citation type="journal article" date="2007" name="J. Bacteriol.">
        <title>Genome sequence analysis of the emerging human pathogenic acetic acid bacterium Granulibacter bethesdensis.</title>
        <authorList>
            <person name="Greenberg D.E."/>
            <person name="Porcella S.F."/>
            <person name="Zelazny A.M."/>
            <person name="Virtaneva K."/>
            <person name="Sturdevant D.E."/>
            <person name="Kupko J.J.III."/>
            <person name="Barbian K.D."/>
            <person name="Babar A."/>
            <person name="Dorward D.W."/>
            <person name="Holland S.M."/>
        </authorList>
    </citation>
    <scope>NUCLEOTIDE SEQUENCE [LARGE SCALE GENOMIC DNA]</scope>
    <source>
        <strain evidence="2">ATCC BAA-1260 / CGDNIH1</strain>
    </source>
</reference>